<accession>A0A7X6LY25</accession>
<dbReference type="SUPFAM" id="SSF56059">
    <property type="entry name" value="Glutathione synthetase ATP-binding domain-like"/>
    <property type="match status" value="1"/>
</dbReference>
<dbReference type="AlphaFoldDB" id="A0A7X6LY25"/>
<dbReference type="Proteomes" id="UP000523447">
    <property type="component" value="Unassembled WGS sequence"/>
</dbReference>
<evidence type="ECO:0000313" key="1">
    <source>
        <dbReference type="EMBL" id="NKY86741.1"/>
    </source>
</evidence>
<proteinExistence type="predicted"/>
<evidence type="ECO:0000313" key="2">
    <source>
        <dbReference type="Proteomes" id="UP000523447"/>
    </source>
</evidence>
<name>A0A7X6LY25_9NOCA</name>
<sequence length="377" mass="39790">MSTALPSLVVVGVPGNRRVRLFQDALRRAGAPAARVVGWRDIVCGRAYFEAGELVRCDSPGEDAALDRLLRGVADPTRVEGTARWYRRFVAAAGVLATRVHAGGAELLDHPDDLAVLFDKRTCHARLLGAGVPVPFSPTSAMTGPIAGGWSQVRELLAASGLRRAFVKLAHGSSASGVLALHCAGPGRIQATTSVQLDGGRLYNSLRLCRYRAESEIATIVDTLAPDGLHIERWHPKAAQHGRSADLRIVVIAGRATHAVVRTGAGPMTNLHLGGARGDLDTARAVIESAGGRFDDVLATAERAAACFPRFSRVGVDVLPGIGWRRFVVGEVNAFGDLLPGLPALVGSGATGDTYDAQVAAIRRSRPNRGGERRAHA</sequence>
<comment type="caution">
    <text evidence="1">The sequence shown here is derived from an EMBL/GenBank/DDBJ whole genome shotgun (WGS) entry which is preliminary data.</text>
</comment>
<dbReference type="NCBIfam" id="NF038074">
    <property type="entry name" value="fam_STM4014"/>
    <property type="match status" value="1"/>
</dbReference>
<keyword evidence="2" id="KW-1185">Reference proteome</keyword>
<dbReference type="EMBL" id="JAAXPE010000012">
    <property type="protein sequence ID" value="NKY86741.1"/>
    <property type="molecule type" value="Genomic_DNA"/>
</dbReference>
<dbReference type="Gene3D" id="3.30.470.20">
    <property type="entry name" value="ATP-grasp fold, B domain"/>
    <property type="match status" value="1"/>
</dbReference>
<reference evidence="1 2" key="1">
    <citation type="submission" date="2020-04" db="EMBL/GenBank/DDBJ databases">
        <title>MicrobeNet Type strains.</title>
        <authorList>
            <person name="Nicholson A.C."/>
        </authorList>
    </citation>
    <scope>NUCLEOTIDE SEQUENCE [LARGE SCALE GENOMIC DNA]</scope>
    <source>
        <strain evidence="1 2">DSM 44445</strain>
    </source>
</reference>
<gene>
    <name evidence="1" type="ORF">HGA07_13995</name>
</gene>
<protein>
    <recommendedName>
        <fullName evidence="3">ATP-grasp domain-containing protein</fullName>
    </recommendedName>
</protein>
<dbReference type="InterPro" id="IPR047778">
    <property type="entry name" value="STM4014-like"/>
</dbReference>
<organism evidence="1 2">
    <name type="scientific">Nocardia veterana</name>
    <dbReference type="NCBI Taxonomy" id="132249"/>
    <lineage>
        <taxon>Bacteria</taxon>
        <taxon>Bacillati</taxon>
        <taxon>Actinomycetota</taxon>
        <taxon>Actinomycetes</taxon>
        <taxon>Mycobacteriales</taxon>
        <taxon>Nocardiaceae</taxon>
        <taxon>Nocardia</taxon>
    </lineage>
</organism>
<evidence type="ECO:0008006" key="3">
    <source>
        <dbReference type="Google" id="ProtNLM"/>
    </source>
</evidence>
<dbReference type="RefSeq" id="WP_040721196.1">
    <property type="nucleotide sequence ID" value="NZ_CAWPHS010000004.1"/>
</dbReference>